<reference evidence="2" key="1">
    <citation type="journal article" date="2023" name="IMA Fungus">
        <title>Comparative genomic study of the Penicillium genus elucidates a diverse pangenome and 15 lateral gene transfer events.</title>
        <authorList>
            <person name="Petersen C."/>
            <person name="Sorensen T."/>
            <person name="Nielsen M.R."/>
            <person name="Sondergaard T.E."/>
            <person name="Sorensen J.L."/>
            <person name="Fitzpatrick D.A."/>
            <person name="Frisvad J.C."/>
            <person name="Nielsen K.L."/>
        </authorList>
    </citation>
    <scope>NUCLEOTIDE SEQUENCE</scope>
    <source>
        <strain evidence="2">IBT 17514</strain>
    </source>
</reference>
<protein>
    <recommendedName>
        <fullName evidence="1">Peptidase M61 catalytic domain-containing protein</fullName>
    </recommendedName>
</protein>
<sequence>MKFLSLTPILMRLGMQSPPSSQKSLYITLTPRFESNAAVEVDVQMRFPAPESSVTASLLFSVDEIAEIPGLQIKNGSLEAMDDYGVLRLIAHPDTSVPQISSSSWIPTRRPRGNIQISYTALPRQVTNATRSGPAMDFRAQDDGLLGAGYGLLCVPFDFESTYDVRLHWDLSLGPIGTQTAWTFGDELDAERNMSPIGLLSTYLATGPLQKFDHECSNADENFNIYWLGQPPFDACDIGKSIQSIFHALADFFSDQNEPYRVFLRHNPYPGTNTGTALDRSFMFSYDDSDYSQTGDNIFRVMVLSHEMVHNWVRFSEDRETTTSNWYAEGLAEYYSLFFLFRNGIISEKVLLRELNRRLHAYYTSPLVGASNEEAAKYTWSSTAAQRLPYRRGLVFAIILNEIIWKGSKERYLLDDAVLDVLKSVQLGLSVGPEEFIKRVTSLANDEDGILDTLYHKMTTGESLLIPSESSLSWVPSLSPVTLCCQEQYEYELGFDEMGARVDHVIRDLVPSSRAAQSGLRNGDRLIGGFQLNDTELDYDRNLTAEVERSGISSTFNVDFWPHSYQSVKSCLYEFPSPHAEL</sequence>
<dbReference type="EMBL" id="JAQJAN010000009">
    <property type="protein sequence ID" value="KAJ5719878.1"/>
    <property type="molecule type" value="Genomic_DNA"/>
</dbReference>
<accession>A0AAD6HK34</accession>
<reference evidence="2" key="2">
    <citation type="submission" date="2023-01" db="EMBL/GenBank/DDBJ databases">
        <authorList>
            <person name="Petersen C."/>
        </authorList>
    </citation>
    <scope>NUCLEOTIDE SEQUENCE</scope>
    <source>
        <strain evidence="2">IBT 17514</strain>
    </source>
</reference>
<dbReference type="Gene3D" id="1.10.390.10">
    <property type="entry name" value="Neutral Protease Domain 2"/>
    <property type="match status" value="1"/>
</dbReference>
<evidence type="ECO:0000259" key="1">
    <source>
        <dbReference type="Pfam" id="PF05299"/>
    </source>
</evidence>
<proteinExistence type="predicted"/>
<comment type="caution">
    <text evidence="2">The sequence shown here is derived from an EMBL/GenBank/DDBJ whole genome shotgun (WGS) entry which is preliminary data.</text>
</comment>
<dbReference type="SUPFAM" id="SSF55486">
    <property type="entry name" value="Metalloproteases ('zincins'), catalytic domain"/>
    <property type="match status" value="1"/>
</dbReference>
<evidence type="ECO:0000313" key="3">
    <source>
        <dbReference type="Proteomes" id="UP001215712"/>
    </source>
</evidence>
<evidence type="ECO:0000313" key="2">
    <source>
        <dbReference type="EMBL" id="KAJ5719878.1"/>
    </source>
</evidence>
<dbReference type="InterPro" id="IPR027268">
    <property type="entry name" value="Peptidase_M4/M1_CTD_sf"/>
</dbReference>
<dbReference type="InterPro" id="IPR007963">
    <property type="entry name" value="Peptidase_M61_catalytic"/>
</dbReference>
<keyword evidence="3" id="KW-1185">Reference proteome</keyword>
<feature type="domain" description="Peptidase M61 catalytic" evidence="1">
    <location>
        <begin position="317"/>
        <end position="381"/>
    </location>
</feature>
<organism evidence="2 3">
    <name type="scientific">Penicillium malachiteum</name>
    <dbReference type="NCBI Taxonomy" id="1324776"/>
    <lineage>
        <taxon>Eukaryota</taxon>
        <taxon>Fungi</taxon>
        <taxon>Dikarya</taxon>
        <taxon>Ascomycota</taxon>
        <taxon>Pezizomycotina</taxon>
        <taxon>Eurotiomycetes</taxon>
        <taxon>Eurotiomycetidae</taxon>
        <taxon>Eurotiales</taxon>
        <taxon>Aspergillaceae</taxon>
        <taxon>Penicillium</taxon>
    </lineage>
</organism>
<gene>
    <name evidence="2" type="ORF">N7493_006756</name>
</gene>
<name>A0AAD6HK34_9EURO</name>
<dbReference type="Proteomes" id="UP001215712">
    <property type="component" value="Unassembled WGS sequence"/>
</dbReference>
<dbReference type="AlphaFoldDB" id="A0AAD6HK34"/>
<dbReference type="Pfam" id="PF05299">
    <property type="entry name" value="Peptidase_M61"/>
    <property type="match status" value="1"/>
</dbReference>